<comment type="subcellular location">
    <subcellularLocation>
        <location evidence="1">Cell outer membrane</location>
    </subcellularLocation>
</comment>
<dbReference type="AlphaFoldDB" id="A0A644WFP6"/>
<evidence type="ECO:0000256" key="6">
    <source>
        <dbReference type="ARBA" id="ARBA00023237"/>
    </source>
</evidence>
<comment type="caution">
    <text evidence="8">The sequence shown here is derived from an EMBL/GenBank/DDBJ whole genome shotgun (WGS) entry which is preliminary data.</text>
</comment>
<dbReference type="GO" id="GO:0009279">
    <property type="term" value="C:cell outer membrane"/>
    <property type="evidence" value="ECO:0007669"/>
    <property type="project" value="UniProtKB-SubCell"/>
</dbReference>
<dbReference type="Gene3D" id="1.20.1600.10">
    <property type="entry name" value="Outer membrane efflux proteins (OEP)"/>
    <property type="match status" value="1"/>
</dbReference>
<dbReference type="PANTHER" id="PTHR30026">
    <property type="entry name" value="OUTER MEMBRANE PROTEIN TOLC"/>
    <property type="match status" value="1"/>
</dbReference>
<keyword evidence="3" id="KW-1134">Transmembrane beta strand</keyword>
<dbReference type="EMBL" id="VSSQ01000859">
    <property type="protein sequence ID" value="MPM02311.1"/>
    <property type="molecule type" value="Genomic_DNA"/>
</dbReference>
<evidence type="ECO:0000256" key="5">
    <source>
        <dbReference type="ARBA" id="ARBA00023136"/>
    </source>
</evidence>
<organism evidence="8">
    <name type="scientific">bioreactor metagenome</name>
    <dbReference type="NCBI Taxonomy" id="1076179"/>
    <lineage>
        <taxon>unclassified sequences</taxon>
        <taxon>metagenomes</taxon>
        <taxon>ecological metagenomes</taxon>
    </lineage>
</organism>
<evidence type="ECO:0000256" key="7">
    <source>
        <dbReference type="SAM" id="Coils"/>
    </source>
</evidence>
<evidence type="ECO:0000256" key="3">
    <source>
        <dbReference type="ARBA" id="ARBA00022452"/>
    </source>
</evidence>
<keyword evidence="7" id="KW-0175">Coiled coil</keyword>
<evidence type="ECO:0000256" key="2">
    <source>
        <dbReference type="ARBA" id="ARBA00022448"/>
    </source>
</evidence>
<evidence type="ECO:0000313" key="8">
    <source>
        <dbReference type="EMBL" id="MPM02311.1"/>
    </source>
</evidence>
<evidence type="ECO:0008006" key="9">
    <source>
        <dbReference type="Google" id="ProtNLM"/>
    </source>
</evidence>
<reference evidence="8" key="1">
    <citation type="submission" date="2019-08" db="EMBL/GenBank/DDBJ databases">
        <authorList>
            <person name="Kucharzyk K."/>
            <person name="Murdoch R.W."/>
            <person name="Higgins S."/>
            <person name="Loffler F."/>
        </authorList>
    </citation>
    <scope>NUCLEOTIDE SEQUENCE</scope>
</reference>
<keyword evidence="2" id="KW-0813">Transport</keyword>
<dbReference type="GO" id="GO:0015562">
    <property type="term" value="F:efflux transmembrane transporter activity"/>
    <property type="evidence" value="ECO:0007669"/>
    <property type="project" value="InterPro"/>
</dbReference>
<name>A0A644WFP6_9ZZZZ</name>
<keyword evidence="6" id="KW-0998">Cell outer membrane</keyword>
<keyword evidence="4" id="KW-0812">Transmembrane</keyword>
<accession>A0A644WFP6</accession>
<dbReference type="GO" id="GO:1990281">
    <property type="term" value="C:efflux pump complex"/>
    <property type="evidence" value="ECO:0007669"/>
    <property type="project" value="TreeGrafter"/>
</dbReference>
<evidence type="ECO:0000256" key="1">
    <source>
        <dbReference type="ARBA" id="ARBA00004442"/>
    </source>
</evidence>
<dbReference type="SUPFAM" id="SSF56954">
    <property type="entry name" value="Outer membrane efflux proteins (OEP)"/>
    <property type="match status" value="1"/>
</dbReference>
<feature type="coiled-coil region" evidence="7">
    <location>
        <begin position="262"/>
        <end position="293"/>
    </location>
</feature>
<dbReference type="InterPro" id="IPR003423">
    <property type="entry name" value="OMP_efflux"/>
</dbReference>
<dbReference type="GO" id="GO:0015288">
    <property type="term" value="F:porin activity"/>
    <property type="evidence" value="ECO:0007669"/>
    <property type="project" value="TreeGrafter"/>
</dbReference>
<dbReference type="Pfam" id="PF02321">
    <property type="entry name" value="OEP"/>
    <property type="match status" value="1"/>
</dbReference>
<keyword evidence="5" id="KW-0472">Membrane</keyword>
<protein>
    <recommendedName>
        <fullName evidence="9">Outer membrane efflux protein</fullName>
    </recommendedName>
</protein>
<dbReference type="PANTHER" id="PTHR30026:SF20">
    <property type="entry name" value="OUTER MEMBRANE PROTEIN TOLC"/>
    <property type="match status" value="1"/>
</dbReference>
<proteinExistence type="predicted"/>
<dbReference type="InterPro" id="IPR051906">
    <property type="entry name" value="TolC-like"/>
</dbReference>
<evidence type="ECO:0000256" key="4">
    <source>
        <dbReference type="ARBA" id="ARBA00022692"/>
    </source>
</evidence>
<gene>
    <name evidence="8" type="ORF">SDC9_48556</name>
</gene>
<sequence>MIKKIGFLLTAMIILTFGITYAEEQAQNKTYNLSMEEAVELGLQSNKTIEIAQLDIEKNQVISKKASSLWSKAPENSMIETKLLSDGYYKRQSEMAVKLSRKSKELIEQKIELGIKNSYYDISRSIKDVEVKEENVLRVMEQQRISEAKLKIGTGIKQEVLTAQAAVEEANLALANAKDDLTYKKMEFNKLLGLTSDATVNLTDDVINNIRLQATENIDLTTKVSEAQKNRIEVIKAQENEEVSKLYFDIVSSYSAENTYDYRAANYEKEKAINELNDEMQNVKLSVNNAFLNMQKAARAVGVYEKNIVSLKEAYRLAQLSYEAGVGIQMDMLNAQNMLYNAEMSYVQSLHNYNLASLKFTASYGIGY</sequence>